<organism evidence="1 2">
    <name type="scientific">Syntrophothermus lipocalidus (strain DSM 12680 / TGB-C1)</name>
    <dbReference type="NCBI Taxonomy" id="643648"/>
    <lineage>
        <taxon>Bacteria</taxon>
        <taxon>Bacillati</taxon>
        <taxon>Bacillota</taxon>
        <taxon>Clostridia</taxon>
        <taxon>Eubacteriales</taxon>
        <taxon>Syntrophomonadaceae</taxon>
        <taxon>Syntrophothermus</taxon>
    </lineage>
</organism>
<dbReference type="STRING" id="643648.Slip_1546"/>
<sequence>MLKELVDKAEKLEKEGNKNPIGYDRYSQPIKWVVHIYPDEDRVEVEEYAGENRPRPKPANRTSNVYPCPLADEATYVLGINRISQDKVDRKAAAKHQAYKAMLEQIALSPCIEDDLLREAVTRVSERVEDGSVAKAFGKRDILGKQWITFVYEKGPLRGKHLHEMPQIKEFWARKVSGDVASSAEQPCCICGRRERIVRNIPTKIVLKSGNRQIASFNKSAFVSFSFSEEGAPVGMCVPCAENASQALNYLVQQNSQVIYEDRTAKGKVNNDSPRNQVAVYWLKEDAKFSLEGQEISFEKLFATPMVVPESMEVKTTEELIDRFLRAPLGTGANALNLDENTFYLAVLSPNTGRIAVRDWIEVGAGQVKANLARYFEALRLVDAAGNKRAPYNISQLLAPLPDADPGMAKSLIRSAYRGEKPPSSLLLSAVRRVRVSGARDGGLEAKKRDKRRLDPVEVWQRLCTLIKFCLTFGKEDAQEMETLQRSRRDSAYQAGRLLAVLEEIQKRAAGSTLSSTLIDRYYGSASTSPATVFPLLISMATKAHMPKIRKKYFNLCRELEALLEEIMLAIDELGGFPQTLPVSQQGEFALGFYHQRADFAATRANR</sequence>
<dbReference type="eggNOG" id="ENOG502Z7WH">
    <property type="taxonomic scope" value="Bacteria"/>
</dbReference>
<dbReference type="RefSeq" id="WP_013175711.1">
    <property type="nucleotide sequence ID" value="NC_014220.1"/>
</dbReference>
<dbReference type="KEGG" id="slp:Slip_1546"/>
<proteinExistence type="predicted"/>
<dbReference type="AlphaFoldDB" id="D7CNM4"/>
<evidence type="ECO:0000313" key="1">
    <source>
        <dbReference type="EMBL" id="ADI02309.1"/>
    </source>
</evidence>
<gene>
    <name evidence="1" type="ordered locus">Slip_1546</name>
</gene>
<protein>
    <submittedName>
        <fullName evidence="1">CRISPR-associated protein, Csd1 family</fullName>
    </submittedName>
</protein>
<reference evidence="2" key="1">
    <citation type="journal article" date="2010" name="Stand. Genomic Sci.">
        <title>Complete genome sequence of Syntrophothermus lipocalidus type strain (TGB-C1T).</title>
        <authorList>
            <consortium name="US DOE Joint Genome Institute (JGI-PGF)"/>
            <person name="Djao O."/>
            <person name="Zhang X."/>
            <person name="Lucas S."/>
            <person name="Lapidus A."/>
            <person name="Glavina Del Rio T."/>
            <person name="Nolan M."/>
            <person name="Tice H."/>
            <person name="Cheng J."/>
            <person name="Han C."/>
            <person name="Tapia R."/>
            <person name="Goodwin L."/>
            <person name="Pitluck S."/>
            <person name="Liolios K."/>
            <person name="Ivanova N."/>
            <person name="Mavromatis K."/>
            <person name="Mikhailova N."/>
            <person name="Ovchinnikova G."/>
            <person name="Pati A."/>
            <person name="Brambilla E."/>
            <person name="Chen A."/>
            <person name="Palaniappan K."/>
            <person name="Land M."/>
            <person name="Hauser L."/>
            <person name="Chang Y."/>
            <person name="Jeffries C."/>
            <person name="Rohde M."/>
            <person name="Sikorski J."/>
            <person name="Spring S."/>
            <person name="Goker M."/>
            <person name="Detter J."/>
            <person name="Woyke T."/>
            <person name="Bristow J."/>
            <person name="Eisen J."/>
            <person name="Markowitz V."/>
            <person name="Hugenholtz P."/>
            <person name="Kyrpides N."/>
            <person name="Klenk H."/>
        </authorList>
    </citation>
    <scope>NUCLEOTIDE SEQUENCE [LARGE SCALE GENOMIC DNA]</scope>
    <source>
        <strain evidence="2">DSM 12680 / TGB-C1</strain>
    </source>
</reference>
<dbReference type="Pfam" id="PF09709">
    <property type="entry name" value="Cas_Csd1"/>
    <property type="match status" value="1"/>
</dbReference>
<dbReference type="NCBIfam" id="TIGR01863">
    <property type="entry name" value="cas_Csd1"/>
    <property type="match status" value="1"/>
</dbReference>
<accession>D7CNM4</accession>
<keyword evidence="2" id="KW-1185">Reference proteome</keyword>
<reference evidence="1 2" key="2">
    <citation type="journal article" date="2010" name="Stand. Genomic Sci.">
        <title>Complete genome sequence of Syntrophothermus lipocalidus type strain (TGB-C1).</title>
        <authorList>
            <person name="Djao O.D."/>
            <person name="Zhang X."/>
            <person name="Lucas S."/>
            <person name="Lapidus A."/>
            <person name="Del Rio T.G."/>
            <person name="Nolan M."/>
            <person name="Tice H."/>
            <person name="Cheng J.F."/>
            <person name="Han C."/>
            <person name="Tapia R."/>
            <person name="Goodwin L."/>
            <person name="Pitluck S."/>
            <person name="Liolios K."/>
            <person name="Ivanova N."/>
            <person name="Mavromatis K."/>
            <person name="Mikhailova N."/>
            <person name="Ovchinnikova G."/>
            <person name="Pati A."/>
            <person name="Brambilla E."/>
            <person name="Chen A."/>
            <person name="Palaniappan K."/>
            <person name="Land M."/>
            <person name="Hauser L."/>
            <person name="Chang Y.J."/>
            <person name="Jeffries C.D."/>
            <person name="Rohde M."/>
            <person name="Sikorski J."/>
            <person name="Spring S."/>
            <person name="Goker M."/>
            <person name="Detter J.C."/>
            <person name="Woyke T."/>
            <person name="Bristow J."/>
            <person name="Eisen J.A."/>
            <person name="Markowitz V."/>
            <person name="Hugenholtz P."/>
            <person name="Kyrpides N.C."/>
            <person name="Klenk H.P."/>
        </authorList>
    </citation>
    <scope>NUCLEOTIDE SEQUENCE [LARGE SCALE GENOMIC DNA]</scope>
    <source>
        <strain evidence="2">DSM 12680 / TGB-C1</strain>
    </source>
</reference>
<dbReference type="HOGENOM" id="CLU_031037_1_0_9"/>
<dbReference type="EMBL" id="CP002048">
    <property type="protein sequence ID" value="ADI02309.1"/>
    <property type="molecule type" value="Genomic_DNA"/>
</dbReference>
<evidence type="ECO:0000313" key="2">
    <source>
        <dbReference type="Proteomes" id="UP000000378"/>
    </source>
</evidence>
<name>D7CNM4_SYNLT</name>
<dbReference type="InterPro" id="IPR010144">
    <property type="entry name" value="CRISPR-assoc_prot_Csd1-typ"/>
</dbReference>
<dbReference type="Proteomes" id="UP000000378">
    <property type="component" value="Chromosome"/>
</dbReference>